<keyword evidence="2" id="KW-1185">Reference proteome</keyword>
<organism evidence="1 2">
    <name type="scientific">Bosea rubneri</name>
    <dbReference type="NCBI Taxonomy" id="3075434"/>
    <lineage>
        <taxon>Bacteria</taxon>
        <taxon>Pseudomonadati</taxon>
        <taxon>Pseudomonadota</taxon>
        <taxon>Alphaproteobacteria</taxon>
        <taxon>Hyphomicrobiales</taxon>
        <taxon>Boseaceae</taxon>
        <taxon>Bosea</taxon>
    </lineage>
</organism>
<proteinExistence type="predicted"/>
<sequence>MAVRQDGEGFVSMASLDHLEAGLRNEVCCVNPEQGLVFDDQTTSFFQARGKLLGRIE</sequence>
<comment type="caution">
    <text evidence="1">The sequence shown here is derived from an EMBL/GenBank/DDBJ whole genome shotgun (WGS) entry which is preliminary data.</text>
</comment>
<protein>
    <submittedName>
        <fullName evidence="1">Uncharacterized protein</fullName>
    </submittedName>
</protein>
<reference evidence="1 2" key="1">
    <citation type="submission" date="2023-09" db="EMBL/GenBank/DDBJ databases">
        <title>Whole genome shotgun sequencing (WGS) of Bosea sp. ZW T0_25, isolated from stored onions (Allium cepa).</title>
        <authorList>
            <person name="Stoll D.A."/>
            <person name="Huch M."/>
        </authorList>
    </citation>
    <scope>NUCLEOTIDE SEQUENCE [LARGE SCALE GENOMIC DNA]</scope>
    <source>
        <strain evidence="1 2">ZW T0_25</strain>
    </source>
</reference>
<dbReference type="RefSeq" id="WP_316019759.1">
    <property type="nucleotide sequence ID" value="NZ_JAWDID010000031.1"/>
</dbReference>
<evidence type="ECO:0000313" key="2">
    <source>
        <dbReference type="Proteomes" id="UP001254257"/>
    </source>
</evidence>
<name>A0ABU3SB31_9HYPH</name>
<gene>
    <name evidence="1" type="ORF">RKE40_18840</name>
</gene>
<dbReference type="Proteomes" id="UP001254257">
    <property type="component" value="Unassembled WGS sequence"/>
</dbReference>
<evidence type="ECO:0000313" key="1">
    <source>
        <dbReference type="EMBL" id="MDU0341959.1"/>
    </source>
</evidence>
<accession>A0ABU3SB31</accession>
<dbReference type="EMBL" id="JAWDID010000031">
    <property type="protein sequence ID" value="MDU0341959.1"/>
    <property type="molecule type" value="Genomic_DNA"/>
</dbReference>